<dbReference type="OrthoDB" id="10254377at2759"/>
<feature type="region of interest" description="Disordered" evidence="2">
    <location>
        <begin position="648"/>
        <end position="716"/>
    </location>
</feature>
<evidence type="ECO:0000256" key="1">
    <source>
        <dbReference type="PROSITE-ProRule" id="PRU00168"/>
    </source>
</evidence>
<dbReference type="Pfam" id="PF00617">
    <property type="entry name" value="RasGEF"/>
    <property type="match status" value="1"/>
</dbReference>
<feature type="region of interest" description="Disordered" evidence="2">
    <location>
        <begin position="394"/>
        <end position="463"/>
    </location>
</feature>
<accession>A0A261Y3L2</accession>
<dbReference type="Proteomes" id="UP000242875">
    <property type="component" value="Unassembled WGS sequence"/>
</dbReference>
<protein>
    <recommendedName>
        <fullName evidence="3">Ras-GEF domain-containing protein</fullName>
    </recommendedName>
</protein>
<keyword evidence="1" id="KW-0344">Guanine-nucleotide releasing factor</keyword>
<evidence type="ECO:0000256" key="2">
    <source>
        <dbReference type="SAM" id="MobiDB-lite"/>
    </source>
</evidence>
<name>A0A261Y3L2_9FUNG</name>
<evidence type="ECO:0000313" key="4">
    <source>
        <dbReference type="EMBL" id="OZJ05206.1"/>
    </source>
</evidence>
<feature type="compositionally biased region" description="Polar residues" evidence="2">
    <location>
        <begin position="406"/>
        <end position="416"/>
    </location>
</feature>
<keyword evidence="5" id="KW-1185">Reference proteome</keyword>
<dbReference type="SUPFAM" id="SSF48366">
    <property type="entry name" value="Ras GEF"/>
    <property type="match status" value="1"/>
</dbReference>
<organism evidence="4 5">
    <name type="scientific">Bifiguratus adelaidae</name>
    <dbReference type="NCBI Taxonomy" id="1938954"/>
    <lineage>
        <taxon>Eukaryota</taxon>
        <taxon>Fungi</taxon>
        <taxon>Fungi incertae sedis</taxon>
        <taxon>Mucoromycota</taxon>
        <taxon>Mucoromycotina</taxon>
        <taxon>Endogonomycetes</taxon>
        <taxon>Endogonales</taxon>
        <taxon>Endogonales incertae sedis</taxon>
        <taxon>Bifiguratus</taxon>
    </lineage>
</organism>
<feature type="compositionally biased region" description="Basic and acidic residues" evidence="2">
    <location>
        <begin position="658"/>
        <end position="683"/>
    </location>
</feature>
<proteinExistence type="predicted"/>
<dbReference type="GO" id="GO:0007264">
    <property type="term" value="P:small GTPase-mediated signal transduction"/>
    <property type="evidence" value="ECO:0007669"/>
    <property type="project" value="InterPro"/>
</dbReference>
<feature type="compositionally biased region" description="Polar residues" evidence="2">
    <location>
        <begin position="539"/>
        <end position="549"/>
    </location>
</feature>
<evidence type="ECO:0000259" key="3">
    <source>
        <dbReference type="PROSITE" id="PS50009"/>
    </source>
</evidence>
<feature type="compositionally biased region" description="Basic and acidic residues" evidence="2">
    <location>
        <begin position="492"/>
        <end position="512"/>
    </location>
</feature>
<feature type="region of interest" description="Disordered" evidence="2">
    <location>
        <begin position="483"/>
        <end position="581"/>
    </location>
</feature>
<gene>
    <name evidence="4" type="ORF">BZG36_02435</name>
</gene>
<comment type="caution">
    <text evidence="4">The sequence shown here is derived from an EMBL/GenBank/DDBJ whole genome shotgun (WGS) entry which is preliminary data.</text>
</comment>
<dbReference type="EMBL" id="MVBO01000020">
    <property type="protein sequence ID" value="OZJ05206.1"/>
    <property type="molecule type" value="Genomic_DNA"/>
</dbReference>
<evidence type="ECO:0000313" key="5">
    <source>
        <dbReference type="Proteomes" id="UP000242875"/>
    </source>
</evidence>
<dbReference type="InterPro" id="IPR001895">
    <property type="entry name" value="RASGEF_cat_dom"/>
</dbReference>
<dbReference type="InterPro" id="IPR023578">
    <property type="entry name" value="Ras_GEF_dom_sf"/>
</dbReference>
<dbReference type="GO" id="GO:0005085">
    <property type="term" value="F:guanyl-nucleotide exchange factor activity"/>
    <property type="evidence" value="ECO:0007669"/>
    <property type="project" value="UniProtKB-KW"/>
</dbReference>
<sequence>MSAPLIPLSKLARRLLICEHKTLNHAAPTSEISIPKSDSILSEMNTIKAGIKKAQGSTLFDWTPKDLAIQVCRIDLLLFQKANVDWQDVQARNLGDLEHLQSFHRYLFHSFIHQVIVSKAARPTRAKSEHINAISYLLHVAQLLLFHFGDFSGFAAVILALSAPEVQRLKYAWDELDPSDSQSFQRYRQIVQPDQGYSLYFALLERKIARQAYSATDFSTAVLAIPWLTPIQERIKARKSDTAMMTLLLSVLSRCRHATRDPLHEDKTLALSTVPSLERTYPEVRRMELRNMLDIGPENLPLQHWVLSRVFLFRNELWQESLQACPLQSCEVPPTSEEDIVSWDVVGEDIEPSITATSGDLPRVDDAVQNGINSDRSDTKILSAQHTPVLALNSAQNTDEGKTFDIQGTTTSSSALKSDPLGILGIESKEKVPTTPQKESDKSLNVSPMPQTSSPKIPLAPVKPKFNPAAREFVPRRLFGSSTSISSVKSGDSNDKTKARANFEGKDIKDDISESSESEMWTGYPGPTLPETGDEPSTRELQPVTQLQYSGDDDEEEVWTGYPALPDSEHQTSQAINNDEEWKGYTALTTEDEWNKDTKARMDTLEWKGYALETSTEDDLDRATVINGVIVPRGGRTSPMEDLLKERSKKQALFQKLAQERPFDPDNDQDGRNGRTEHDEVLRDMLTSEELRTGRPFSGTKTVSKATTKKYKEGNR</sequence>
<feature type="compositionally biased region" description="Polar residues" evidence="2">
    <location>
        <begin position="443"/>
        <end position="455"/>
    </location>
</feature>
<dbReference type="InterPro" id="IPR036964">
    <property type="entry name" value="RASGEF_cat_dom_sf"/>
</dbReference>
<dbReference type="SMART" id="SM00147">
    <property type="entry name" value="RasGEF"/>
    <property type="match status" value="1"/>
</dbReference>
<feature type="compositionally biased region" description="Basic and acidic residues" evidence="2">
    <location>
        <begin position="427"/>
        <end position="442"/>
    </location>
</feature>
<feature type="domain" description="Ras-GEF" evidence="3">
    <location>
        <begin position="63"/>
        <end position="327"/>
    </location>
</feature>
<dbReference type="Gene3D" id="1.10.840.10">
    <property type="entry name" value="Ras guanine-nucleotide exchange factors catalytic domain"/>
    <property type="match status" value="1"/>
</dbReference>
<dbReference type="AlphaFoldDB" id="A0A261Y3L2"/>
<reference evidence="4 5" key="1">
    <citation type="journal article" date="2017" name="Mycologia">
        <title>Bifiguratus adelaidae, gen. et sp. nov., a new member of Mucoromycotina in endophytic and soil-dwelling habitats.</title>
        <authorList>
            <person name="Torres-Cruz T.J."/>
            <person name="Billingsley Tobias T.L."/>
            <person name="Almatruk M."/>
            <person name="Hesse C."/>
            <person name="Kuske C.R."/>
            <person name="Desiro A."/>
            <person name="Benucci G.M."/>
            <person name="Bonito G."/>
            <person name="Stajich J.E."/>
            <person name="Dunlap C."/>
            <person name="Arnold A.E."/>
            <person name="Porras-Alfaro A."/>
        </authorList>
    </citation>
    <scope>NUCLEOTIDE SEQUENCE [LARGE SCALE GENOMIC DNA]</scope>
    <source>
        <strain evidence="4 5">AZ0501</strain>
    </source>
</reference>
<dbReference type="PROSITE" id="PS50009">
    <property type="entry name" value="RASGEF_CAT"/>
    <property type="match status" value="1"/>
</dbReference>